<sequence length="76" mass="8645">MRTMILFQNKNIPVYFNEQNNKKALDKLAEVLNRKLITGKNALKSCIKSLISVEISGSEATLHTFNEKDTLTISLY</sequence>
<dbReference type="HOGENOM" id="CLU_196763_0_0_9"/>
<name>A0A0D5NKD9_9BACL</name>
<evidence type="ECO:0000313" key="2">
    <source>
        <dbReference type="Proteomes" id="UP000032633"/>
    </source>
</evidence>
<protein>
    <submittedName>
        <fullName evidence="1">3-dehydroquinate dehydratase</fullName>
    </submittedName>
</protein>
<gene>
    <name evidence="1" type="ORF">VN24_15510</name>
</gene>
<evidence type="ECO:0000313" key="1">
    <source>
        <dbReference type="EMBL" id="AJY75701.1"/>
    </source>
</evidence>
<organism evidence="1 2">
    <name type="scientific">Paenibacillus beijingensis</name>
    <dbReference type="NCBI Taxonomy" id="1126833"/>
    <lineage>
        <taxon>Bacteria</taxon>
        <taxon>Bacillati</taxon>
        <taxon>Bacillota</taxon>
        <taxon>Bacilli</taxon>
        <taxon>Bacillales</taxon>
        <taxon>Paenibacillaceae</taxon>
        <taxon>Paenibacillus</taxon>
    </lineage>
</organism>
<reference evidence="2" key="2">
    <citation type="submission" date="2015-03" db="EMBL/GenBank/DDBJ databases">
        <title>Genome sequence of Paenibacillus beijingensis strain DSM 24997T.</title>
        <authorList>
            <person name="Kwak Y."/>
            <person name="Shin J.-H."/>
        </authorList>
    </citation>
    <scope>NUCLEOTIDE SEQUENCE [LARGE SCALE GENOMIC DNA]</scope>
    <source>
        <strain evidence="2">DSM 24997</strain>
    </source>
</reference>
<dbReference type="RefSeq" id="WP_045671129.1">
    <property type="nucleotide sequence ID" value="NZ_CP011058.1"/>
</dbReference>
<dbReference type="PATRIC" id="fig|1126833.4.peg.3392"/>
<dbReference type="OrthoDB" id="2626786at2"/>
<proteinExistence type="predicted"/>
<dbReference type="EMBL" id="CP011058">
    <property type="protein sequence ID" value="AJY75701.1"/>
    <property type="molecule type" value="Genomic_DNA"/>
</dbReference>
<dbReference type="KEGG" id="pbj:VN24_15510"/>
<dbReference type="AlphaFoldDB" id="A0A0D5NKD9"/>
<dbReference type="Proteomes" id="UP000032633">
    <property type="component" value="Chromosome"/>
</dbReference>
<keyword evidence="2" id="KW-1185">Reference proteome</keyword>
<reference evidence="1 2" key="1">
    <citation type="journal article" date="2015" name="J. Biotechnol.">
        <title>Complete genome sequence of Paenibacillus beijingensis 7188(T) (=DSM 24997(T)), a novel rhizobacterium from jujube garden soil.</title>
        <authorList>
            <person name="Kwak Y."/>
            <person name="Shin J.H."/>
        </authorList>
    </citation>
    <scope>NUCLEOTIDE SEQUENCE [LARGE SCALE GENOMIC DNA]</scope>
    <source>
        <strain evidence="1 2">DSM 24997</strain>
    </source>
</reference>
<accession>A0A0D5NKD9</accession>